<dbReference type="HOGENOM" id="CLU_745450_0_0_9"/>
<keyword evidence="5 8" id="KW-0812">Transmembrane</keyword>
<evidence type="ECO:0000256" key="2">
    <source>
        <dbReference type="ARBA" id="ARBA00007998"/>
    </source>
</evidence>
<name>A0A078KUX6_9FIRM</name>
<keyword evidence="10" id="KW-1185">Reference proteome</keyword>
<dbReference type="GO" id="GO:0009847">
    <property type="term" value="P:spore germination"/>
    <property type="evidence" value="ECO:0007669"/>
    <property type="project" value="InterPro"/>
</dbReference>
<feature type="transmembrane region" description="Helical" evidence="8">
    <location>
        <begin position="220"/>
        <end position="244"/>
    </location>
</feature>
<dbReference type="PANTHER" id="PTHR34975:SF2">
    <property type="entry name" value="SPORE GERMINATION PROTEIN A2"/>
    <property type="match status" value="1"/>
</dbReference>
<evidence type="ECO:0000256" key="6">
    <source>
        <dbReference type="ARBA" id="ARBA00022989"/>
    </source>
</evidence>
<dbReference type="InterPro" id="IPR004761">
    <property type="entry name" value="Spore_GerAB"/>
</dbReference>
<feature type="transmembrane region" description="Helical" evidence="8">
    <location>
        <begin position="187"/>
        <end position="208"/>
    </location>
</feature>
<feature type="transmembrane region" description="Helical" evidence="8">
    <location>
        <begin position="333"/>
        <end position="353"/>
    </location>
</feature>
<dbReference type="AlphaFoldDB" id="A0A078KUX6"/>
<evidence type="ECO:0000313" key="9">
    <source>
        <dbReference type="EMBL" id="CDZ24894.1"/>
    </source>
</evidence>
<evidence type="ECO:0000256" key="4">
    <source>
        <dbReference type="ARBA" id="ARBA00022544"/>
    </source>
</evidence>
<dbReference type="KEGG" id="ccel:CCDG5_1796"/>
<evidence type="ECO:0000256" key="7">
    <source>
        <dbReference type="ARBA" id="ARBA00023136"/>
    </source>
</evidence>
<dbReference type="PATRIC" id="fig|29343.3.peg.1885"/>
<evidence type="ECO:0000313" key="10">
    <source>
        <dbReference type="Proteomes" id="UP000032431"/>
    </source>
</evidence>
<dbReference type="EMBL" id="LM995447">
    <property type="protein sequence ID" value="CDZ24894.1"/>
    <property type="molecule type" value="Genomic_DNA"/>
</dbReference>
<accession>A0A078KUX6</accession>
<dbReference type="Pfam" id="PF03845">
    <property type="entry name" value="Spore_permease"/>
    <property type="match status" value="1"/>
</dbReference>
<keyword evidence="4" id="KW-0309">Germination</keyword>
<dbReference type="OrthoDB" id="1675410at2"/>
<keyword evidence="7 8" id="KW-0472">Membrane</keyword>
<dbReference type="Proteomes" id="UP000032431">
    <property type="component" value="Chromosome I"/>
</dbReference>
<reference evidence="10" key="1">
    <citation type="submission" date="2014-07" db="EMBL/GenBank/DDBJ databases">
        <authorList>
            <person name="Wibberg D."/>
        </authorList>
    </citation>
    <scope>NUCLEOTIDE SEQUENCE [LARGE SCALE GENOMIC DNA]</scope>
    <source>
        <strain evidence="10">DG5</strain>
    </source>
</reference>
<feature type="transmembrane region" description="Helical" evidence="8">
    <location>
        <begin position="40"/>
        <end position="62"/>
    </location>
</feature>
<keyword evidence="3" id="KW-0813">Transport</keyword>
<feature type="transmembrane region" description="Helical" evidence="8">
    <location>
        <begin position="117"/>
        <end position="135"/>
    </location>
</feature>
<feature type="transmembrane region" description="Helical" evidence="8">
    <location>
        <begin position="270"/>
        <end position="291"/>
    </location>
</feature>
<evidence type="ECO:0000256" key="8">
    <source>
        <dbReference type="SAM" id="Phobius"/>
    </source>
</evidence>
<evidence type="ECO:0000256" key="5">
    <source>
        <dbReference type="ARBA" id="ARBA00022692"/>
    </source>
</evidence>
<evidence type="ECO:0000256" key="1">
    <source>
        <dbReference type="ARBA" id="ARBA00004141"/>
    </source>
</evidence>
<evidence type="ECO:0000256" key="3">
    <source>
        <dbReference type="ARBA" id="ARBA00022448"/>
    </source>
</evidence>
<sequence length="368" mass="40774">MEKKSYISAYQAVMLLFVGRIMFSSSYQAAIQAENSFQDLLISVVITFILNFIVAIPILSLLKRYPQNDIIEGGINISGRGFGSFLAILYSLFFIFNATVIAGNFENFFTATIVSEVKAYFSGLLLIIVCLYGAVKGIESIARFGSVVAVIYILTFILIVSCLIQRIDWNELRPLLYNGPGIMLRGVIMNYNMSIQIVALGILMSNIVPGKSPFKTFAAWNILSTVIFFILELMIITVTGAYGASDIYPVRLLASIAQISVFERLDILGMIAWVLNIILTLTLYIYLAVACLLKIGLNKHRRLLIFVSGVIVLLGSLYFSSDFPILQSIMVSGYYSLINTIFIVIIPLVLLIIDTVKGKVLQNANKNA</sequence>
<comment type="subcellular location">
    <subcellularLocation>
        <location evidence="1">Membrane</location>
        <topology evidence="1">Multi-pass membrane protein</topology>
    </subcellularLocation>
</comment>
<feature type="transmembrane region" description="Helical" evidence="8">
    <location>
        <begin position="82"/>
        <end position="105"/>
    </location>
</feature>
<dbReference type="STRING" id="29343.CCDG5_1796"/>
<proteinExistence type="inferred from homology"/>
<gene>
    <name evidence="9" type="ORF">CCDG5_1796</name>
</gene>
<keyword evidence="6 8" id="KW-1133">Transmembrane helix</keyword>
<dbReference type="PANTHER" id="PTHR34975">
    <property type="entry name" value="SPORE GERMINATION PROTEIN A2"/>
    <property type="match status" value="1"/>
</dbReference>
<dbReference type="GO" id="GO:0016020">
    <property type="term" value="C:membrane"/>
    <property type="evidence" value="ECO:0007669"/>
    <property type="project" value="UniProtKB-SubCell"/>
</dbReference>
<protein>
    <submittedName>
        <fullName evidence="9">Putative membrane protein</fullName>
    </submittedName>
</protein>
<organism evidence="9 10">
    <name type="scientific">[Clostridium] cellulosi</name>
    <dbReference type="NCBI Taxonomy" id="29343"/>
    <lineage>
        <taxon>Bacteria</taxon>
        <taxon>Bacillati</taxon>
        <taxon>Bacillota</taxon>
        <taxon>Clostridia</taxon>
        <taxon>Eubacteriales</taxon>
        <taxon>Oscillospiraceae</taxon>
        <taxon>Oscillospiraceae incertae sedis</taxon>
    </lineage>
</organism>
<feature type="transmembrane region" description="Helical" evidence="8">
    <location>
        <begin position="147"/>
        <end position="167"/>
    </location>
</feature>
<comment type="similarity">
    <text evidence="2">Belongs to the amino acid-polyamine-organocation (APC) superfamily. Spore germination protein (SGP) (TC 2.A.3.9) family.</text>
</comment>
<feature type="transmembrane region" description="Helical" evidence="8">
    <location>
        <begin position="303"/>
        <end position="321"/>
    </location>
</feature>